<name>A0A1I7UIB7_9PELO</name>
<evidence type="ECO:0000313" key="2">
    <source>
        <dbReference type="Proteomes" id="UP000095282"/>
    </source>
</evidence>
<dbReference type="PANTHER" id="PTHR21503:SF8">
    <property type="entry name" value="F-BOX ASSOCIATED DOMAIN-CONTAINING PROTEIN-RELATED"/>
    <property type="match status" value="1"/>
</dbReference>
<dbReference type="Pfam" id="PF07735">
    <property type="entry name" value="FBA_2"/>
    <property type="match status" value="1"/>
</dbReference>
<dbReference type="InterPro" id="IPR036047">
    <property type="entry name" value="F-box-like_dom_sf"/>
</dbReference>
<sequence length="339" mass="40544">MTFPLLNLPSLAYEEVLLYLDIADLIDFSLLSSRCHRIIRSTRFLLTGIDVCISSYCNNLKFYGNTPEPIAEWEFFEKPWKLTSDAEIGWRQIGEMKIRTQKTPKWRSIQEHVNNFKVAFDYVQGLFRLPIARYWMWYKYQKLFPHEFRITKCDELYLSVSDEIPVDELNYVLEKMEISKKLGLYLKNKNNLMYGFVRFSMDELRVDRGFWITKETFLAMDCVRIDLAVQTNQNLPIQEFVSQWLSSKNTRFEWLKMYIVSGYIDWNDELKPMKWDPKVRGRNFKINRTRRVDCKNGIDFLRDDGMLATVVQEGFGIVYFIVWHKRFQPEADHLELDSV</sequence>
<organism evidence="2 3">
    <name type="scientific">Caenorhabditis tropicalis</name>
    <dbReference type="NCBI Taxonomy" id="1561998"/>
    <lineage>
        <taxon>Eukaryota</taxon>
        <taxon>Metazoa</taxon>
        <taxon>Ecdysozoa</taxon>
        <taxon>Nematoda</taxon>
        <taxon>Chromadorea</taxon>
        <taxon>Rhabditida</taxon>
        <taxon>Rhabditina</taxon>
        <taxon>Rhabditomorpha</taxon>
        <taxon>Rhabditoidea</taxon>
        <taxon>Rhabditidae</taxon>
        <taxon>Peloderinae</taxon>
        <taxon>Caenorhabditis</taxon>
    </lineage>
</organism>
<dbReference type="PROSITE" id="PS50181">
    <property type="entry name" value="FBOX"/>
    <property type="match status" value="1"/>
</dbReference>
<dbReference type="PANTHER" id="PTHR21503">
    <property type="entry name" value="F-BOX-CONTAINING HYPOTHETICAL PROTEIN C.ELEGANS"/>
    <property type="match status" value="1"/>
</dbReference>
<proteinExistence type="predicted"/>
<dbReference type="AlphaFoldDB" id="A0A1I7UIB7"/>
<dbReference type="InterPro" id="IPR012885">
    <property type="entry name" value="F-box_Sdz-33"/>
</dbReference>
<dbReference type="Pfam" id="PF00646">
    <property type="entry name" value="F-box"/>
    <property type="match status" value="1"/>
</dbReference>
<dbReference type="eggNOG" id="ENOG502TIGW">
    <property type="taxonomic scope" value="Eukaryota"/>
</dbReference>
<dbReference type="Proteomes" id="UP000095282">
    <property type="component" value="Unplaced"/>
</dbReference>
<keyword evidence="2" id="KW-1185">Reference proteome</keyword>
<reference evidence="3" key="1">
    <citation type="submission" date="2016-11" db="UniProtKB">
        <authorList>
            <consortium name="WormBaseParasite"/>
        </authorList>
    </citation>
    <scope>IDENTIFICATION</scope>
</reference>
<evidence type="ECO:0000313" key="3">
    <source>
        <dbReference type="WBParaSite" id="Csp11.Scaffold629.g9616.t1"/>
    </source>
</evidence>
<accession>A0A1I7UIB7</accession>
<dbReference type="InterPro" id="IPR001810">
    <property type="entry name" value="F-box_dom"/>
</dbReference>
<evidence type="ECO:0000259" key="1">
    <source>
        <dbReference type="PROSITE" id="PS50181"/>
    </source>
</evidence>
<dbReference type="WBParaSite" id="Csp11.Scaffold629.g9616.t1">
    <property type="protein sequence ID" value="Csp11.Scaffold629.g9616.t1"/>
    <property type="gene ID" value="Csp11.Scaffold629.g9616"/>
</dbReference>
<protein>
    <submittedName>
        <fullName evidence="3">F-box domain-containing protein</fullName>
    </submittedName>
</protein>
<dbReference type="SUPFAM" id="SSF81383">
    <property type="entry name" value="F-box domain"/>
    <property type="match status" value="1"/>
</dbReference>
<feature type="domain" description="F-box" evidence="1">
    <location>
        <begin position="2"/>
        <end position="49"/>
    </location>
</feature>